<dbReference type="Proteomes" id="UP001237105">
    <property type="component" value="Unassembled WGS sequence"/>
</dbReference>
<dbReference type="EMBL" id="JASCIS010000004">
    <property type="protein sequence ID" value="MDI3418000.1"/>
    <property type="molecule type" value="Genomic_DNA"/>
</dbReference>
<comment type="caution">
    <text evidence="2">The sequence shown here is derived from an EMBL/GenBank/DDBJ whole genome shotgun (WGS) entry which is preliminary data.</text>
</comment>
<feature type="compositionally biased region" description="Basic and acidic residues" evidence="1">
    <location>
        <begin position="97"/>
        <end position="109"/>
    </location>
</feature>
<protein>
    <submittedName>
        <fullName evidence="2">Helix-turn-helix domain-containing protein</fullName>
    </submittedName>
</protein>
<dbReference type="Gene3D" id="1.10.10.10">
    <property type="entry name" value="Winged helix-like DNA-binding domain superfamily/Winged helix DNA-binding domain"/>
    <property type="match status" value="1"/>
</dbReference>
<evidence type="ECO:0000256" key="1">
    <source>
        <dbReference type="SAM" id="MobiDB-lite"/>
    </source>
</evidence>
<feature type="compositionally biased region" description="Basic and acidic residues" evidence="1">
    <location>
        <begin position="187"/>
        <end position="201"/>
    </location>
</feature>
<feature type="region of interest" description="Disordered" evidence="1">
    <location>
        <begin position="214"/>
        <end position="263"/>
    </location>
</feature>
<reference evidence="2 3" key="1">
    <citation type="submission" date="2023-05" db="EMBL/GenBank/DDBJ databases">
        <title>Draft genome sequence of Streptomyces sp. B-S-A12 isolated from a cave soil in Thailand.</title>
        <authorList>
            <person name="Chamroensaksri N."/>
            <person name="Muangham S."/>
        </authorList>
    </citation>
    <scope>NUCLEOTIDE SEQUENCE [LARGE SCALE GENOMIC DNA]</scope>
    <source>
        <strain evidence="2 3">B-S-A12</strain>
    </source>
</reference>
<accession>A0ABT6SRX8</accession>
<organism evidence="2 3">
    <name type="scientific">Streptomyces luteolus</name>
    <dbReference type="NCBI Taxonomy" id="3043615"/>
    <lineage>
        <taxon>Bacteria</taxon>
        <taxon>Bacillati</taxon>
        <taxon>Actinomycetota</taxon>
        <taxon>Actinomycetes</taxon>
        <taxon>Kitasatosporales</taxon>
        <taxon>Streptomycetaceae</taxon>
        <taxon>Streptomyces</taxon>
    </lineage>
</organism>
<gene>
    <name evidence="2" type="ORF">QIT00_05390</name>
</gene>
<sequence>MSIEAVAWAFRQSITNPGAKLVLLALCDFADEAWSCFPGQETLAIKTSQGERTVRRHLEWLEREGFIVSRPRFSHGRRTSNRYTIQNPRPSAPPPKDPPKEAPKRDGEGAKPAARVTGGQIGQRPSEADQPANLAGEPSENHQQNNPLPHRESDHEAPDRGSVCAAHPHAPGVNCRGCGTNPRAQRRAADADAHQEAAEREHLRTQLWLQGLRARRGQVARQERDGTLAEARRAAREAIQRHGEGHATQSVTDRGALTENDQD</sequence>
<keyword evidence="3" id="KW-1185">Reference proteome</keyword>
<name>A0ABT6SRX8_9ACTN</name>
<dbReference type="RefSeq" id="WP_282533922.1">
    <property type="nucleotide sequence ID" value="NZ_JASCIS010000004.1"/>
</dbReference>
<proteinExistence type="predicted"/>
<feature type="compositionally biased region" description="Basic and acidic residues" evidence="1">
    <location>
        <begin position="221"/>
        <end position="245"/>
    </location>
</feature>
<feature type="region of interest" description="Disordered" evidence="1">
    <location>
        <begin position="72"/>
        <end position="165"/>
    </location>
</feature>
<evidence type="ECO:0000313" key="2">
    <source>
        <dbReference type="EMBL" id="MDI3418000.1"/>
    </source>
</evidence>
<feature type="compositionally biased region" description="Basic and acidic residues" evidence="1">
    <location>
        <begin position="149"/>
        <end position="159"/>
    </location>
</feature>
<feature type="region of interest" description="Disordered" evidence="1">
    <location>
        <begin position="182"/>
        <end position="201"/>
    </location>
</feature>
<dbReference type="InterPro" id="IPR036388">
    <property type="entry name" value="WH-like_DNA-bd_sf"/>
</dbReference>
<evidence type="ECO:0000313" key="3">
    <source>
        <dbReference type="Proteomes" id="UP001237105"/>
    </source>
</evidence>
<dbReference type="Pfam" id="PF13730">
    <property type="entry name" value="HTH_36"/>
    <property type="match status" value="1"/>
</dbReference>